<reference evidence="1 2" key="1">
    <citation type="submission" date="2017-11" db="EMBL/GenBank/DDBJ databases">
        <authorList>
            <person name="Han C.G."/>
        </authorList>
    </citation>
    <scope>NUCLEOTIDE SEQUENCE [LARGE SCALE GENOMIC DNA]</scope>
    <source>
        <strain evidence="1 2">A10</strain>
    </source>
</reference>
<accession>A0A2J5PBY4</accession>
<gene>
    <name evidence="1" type="ORF">CWN49_28120</name>
</gene>
<protein>
    <submittedName>
        <fullName evidence="1">AraC family transcriptional regulator</fullName>
    </submittedName>
</protein>
<evidence type="ECO:0000313" key="2">
    <source>
        <dbReference type="Proteomes" id="UP000234667"/>
    </source>
</evidence>
<dbReference type="EMBL" id="PIDR01001250">
    <property type="protein sequence ID" value="PLO63310.1"/>
    <property type="molecule type" value="Genomic_DNA"/>
</dbReference>
<evidence type="ECO:0000313" key="1">
    <source>
        <dbReference type="EMBL" id="PLO63310.1"/>
    </source>
</evidence>
<comment type="caution">
    <text evidence="1">The sequence shown here is derived from an EMBL/GenBank/DDBJ whole genome shotgun (WGS) entry which is preliminary data.</text>
</comment>
<sequence length="45" mass="5239">MRNVAINDVDHLPRRVLALGSDYPPNTLLERHSHRRAQFLYAMHG</sequence>
<name>A0A2J5PBY4_9ENTR</name>
<dbReference type="AlphaFoldDB" id="A0A2J5PBY4"/>
<feature type="non-terminal residue" evidence="1">
    <location>
        <position position="45"/>
    </location>
</feature>
<organism evidence="1 2">
    <name type="scientific">Klebsiella michiganensis</name>
    <dbReference type="NCBI Taxonomy" id="1134687"/>
    <lineage>
        <taxon>Bacteria</taxon>
        <taxon>Pseudomonadati</taxon>
        <taxon>Pseudomonadota</taxon>
        <taxon>Gammaproteobacteria</taxon>
        <taxon>Enterobacterales</taxon>
        <taxon>Enterobacteriaceae</taxon>
        <taxon>Klebsiella/Raoultella group</taxon>
        <taxon>Klebsiella</taxon>
    </lineage>
</organism>
<reference evidence="1 2" key="2">
    <citation type="submission" date="2018-01" db="EMBL/GenBank/DDBJ databases">
        <title>Genomic study of Klebsiella pneumoniae.</title>
        <authorList>
            <person name="Yang Y."/>
            <person name="Bicalho R."/>
        </authorList>
    </citation>
    <scope>NUCLEOTIDE SEQUENCE [LARGE SCALE GENOMIC DNA]</scope>
    <source>
        <strain evidence="1 2">A10</strain>
    </source>
</reference>
<dbReference type="Proteomes" id="UP000234667">
    <property type="component" value="Unassembled WGS sequence"/>
</dbReference>
<proteinExistence type="predicted"/>